<feature type="region of interest" description="Disordered" evidence="1">
    <location>
        <begin position="1"/>
        <end position="20"/>
    </location>
</feature>
<dbReference type="EMBL" id="LHQQ01000049">
    <property type="protein sequence ID" value="KOS45077.1"/>
    <property type="molecule type" value="Genomic_DNA"/>
</dbReference>
<dbReference type="PANTHER" id="PTHR38116">
    <property type="entry name" value="CHROMOSOME 7, WHOLE GENOME SHOTGUN SEQUENCE"/>
    <property type="match status" value="1"/>
</dbReference>
<evidence type="ECO:0000313" key="2">
    <source>
        <dbReference type="EMBL" id="KOS45077.1"/>
    </source>
</evidence>
<dbReference type="OrthoDB" id="2245989at2759"/>
<proteinExistence type="predicted"/>
<organism evidence="2 3">
    <name type="scientific">Penicillium nordicum</name>
    <dbReference type="NCBI Taxonomy" id="229535"/>
    <lineage>
        <taxon>Eukaryota</taxon>
        <taxon>Fungi</taxon>
        <taxon>Dikarya</taxon>
        <taxon>Ascomycota</taxon>
        <taxon>Pezizomycotina</taxon>
        <taxon>Eurotiomycetes</taxon>
        <taxon>Eurotiomycetidae</taxon>
        <taxon>Eurotiales</taxon>
        <taxon>Aspergillaceae</taxon>
        <taxon>Penicillium</taxon>
    </lineage>
</organism>
<comment type="caution">
    <text evidence="2">The sequence shown here is derived from an EMBL/GenBank/DDBJ whole genome shotgun (WGS) entry which is preliminary data.</text>
</comment>
<dbReference type="CDD" id="cd14688">
    <property type="entry name" value="bZIP_YAP"/>
    <property type="match status" value="1"/>
</dbReference>
<accession>A0A0M8P7E3</accession>
<protein>
    <recommendedName>
        <fullName evidence="4">BZIP domain-containing protein</fullName>
    </recommendedName>
</protein>
<keyword evidence="3" id="KW-1185">Reference proteome</keyword>
<evidence type="ECO:0008006" key="4">
    <source>
        <dbReference type="Google" id="ProtNLM"/>
    </source>
</evidence>
<reference evidence="2 3" key="1">
    <citation type="submission" date="2015-08" db="EMBL/GenBank/DDBJ databases">
        <title>Genome sequencing of Penicillium nordicum.</title>
        <authorList>
            <person name="Nguyen H.D."/>
            <person name="Seifert K.A."/>
        </authorList>
    </citation>
    <scope>NUCLEOTIDE SEQUENCE [LARGE SCALE GENOMIC DNA]</scope>
    <source>
        <strain evidence="2 3">DAOMC 185683</strain>
    </source>
</reference>
<evidence type="ECO:0000313" key="3">
    <source>
        <dbReference type="Proteomes" id="UP000037696"/>
    </source>
</evidence>
<dbReference type="InterPro" id="IPR021833">
    <property type="entry name" value="DUF3425"/>
</dbReference>
<sequence length="329" mass="37991">MCDFARWKSQDGANSELGIRPPPVQTFSRLTTSFPRLQLFKMTAQFDHQPALEPTTSSNPRDMLDPATRRRLQNRLNQRASRKRKALESKIQHKTPDRKWIVYVDDSNLPKRSTSTEEATSHQVTQLSLPLNQNEEYLSYFKSPERDAFMNKLYGKALHTIENPVLSRNPTFCDAQFNVFRAISINASLMGLTFDLLNEDLASQFNLVGPLMSAVHLPASLFPSQKQRNIIHHPWIDLIPVLSLREALLIRADVIDEDELCVDFHGTCAQSQEVGVRVWGEAWDPFAYEFSEAIIRKWRWMATDCPDIVKSSNYWRRQRGEKPIVFEVE</sequence>
<dbReference type="STRING" id="229535.A0A0M8P7E3"/>
<dbReference type="AlphaFoldDB" id="A0A0M8P7E3"/>
<gene>
    <name evidence="2" type="ORF">ACN38_g3952</name>
</gene>
<dbReference type="Proteomes" id="UP000037696">
    <property type="component" value="Unassembled WGS sequence"/>
</dbReference>
<name>A0A0M8P7E3_9EURO</name>
<evidence type="ECO:0000256" key="1">
    <source>
        <dbReference type="SAM" id="MobiDB-lite"/>
    </source>
</evidence>
<dbReference type="PANTHER" id="PTHR38116:SF1">
    <property type="entry name" value="BZIP DOMAIN-CONTAINING PROTEIN"/>
    <property type="match status" value="1"/>
</dbReference>
<dbReference type="Pfam" id="PF11905">
    <property type="entry name" value="DUF3425"/>
    <property type="match status" value="1"/>
</dbReference>